<dbReference type="SUPFAM" id="SSF81345">
    <property type="entry name" value="ABC transporter involved in vitamin B12 uptake, BtuC"/>
    <property type="match status" value="1"/>
</dbReference>
<evidence type="ECO:0000256" key="2">
    <source>
        <dbReference type="ARBA" id="ARBA00008034"/>
    </source>
</evidence>
<evidence type="ECO:0000313" key="10">
    <source>
        <dbReference type="EMBL" id="AXA34968.1"/>
    </source>
</evidence>
<sequence length="383" mass="40951">MLAQETTSWAMVLTSHTLRTVALGAAVLGAVSGVLGSFAVLRRQSLIGDTVSHAALPGIALAFLLTGTRSPLLLLLGAALAGLLSTMFVVLLLNTSKLKEDTALGIVLSVFFGTGLMLLTFVQRLPNANQAGLDRYLFGQAAALLYEDIWIMVWCGVVALVPLLAFWKEFKIITFDRQFAASIGLPVQRFDMLMTTLLVVAIVMGLQMVGVVLMSAMIVAPGAAARQWTNRLGWMVALSALFGSVSGAFGAFLSSLAPRLPAGPIIVLCATSFALLSLLFAPAHGVMWAWVRQWIARRRFAAETALVNLYELATQHGDWAHPHSTGAIRAMSPTAVGLRGSLRRLVAQGLVVATSDGKWALTKEGQAEAERIIRSLGQRESVQ</sequence>
<feature type="transmembrane region" description="Helical" evidence="9">
    <location>
        <begin position="21"/>
        <end position="40"/>
    </location>
</feature>
<name>A0A2Z4Y278_SUMC1</name>
<feature type="transmembrane region" description="Helical" evidence="9">
    <location>
        <begin position="103"/>
        <end position="122"/>
    </location>
</feature>
<dbReference type="FunFam" id="1.10.3470.10:FF:000003">
    <property type="entry name" value="Iron ABC transporter permease SitD"/>
    <property type="match status" value="1"/>
</dbReference>
<dbReference type="EMBL" id="CP030759">
    <property type="protein sequence ID" value="AXA34968.1"/>
    <property type="molecule type" value="Genomic_DNA"/>
</dbReference>
<evidence type="ECO:0000313" key="11">
    <source>
        <dbReference type="Proteomes" id="UP000262583"/>
    </source>
</evidence>
<dbReference type="InterPro" id="IPR036388">
    <property type="entry name" value="WH-like_DNA-bd_sf"/>
</dbReference>
<dbReference type="GO" id="GO:0055085">
    <property type="term" value="P:transmembrane transport"/>
    <property type="evidence" value="ECO:0007669"/>
    <property type="project" value="InterPro"/>
</dbReference>
<dbReference type="InterPro" id="IPR001626">
    <property type="entry name" value="ABC_TroCD"/>
</dbReference>
<dbReference type="KEGG" id="schv:BRCON_0191"/>
<evidence type="ECO:0000256" key="5">
    <source>
        <dbReference type="ARBA" id="ARBA00022692"/>
    </source>
</evidence>
<keyword evidence="4" id="KW-1003">Cell membrane</keyword>
<proteinExistence type="inferred from homology"/>
<dbReference type="PANTHER" id="PTHR30477:SF3">
    <property type="entry name" value="METAL TRANSPORT SYSTEM MEMBRANE PROTEIN CT_069-RELATED"/>
    <property type="match status" value="1"/>
</dbReference>
<dbReference type="Gene3D" id="1.10.10.10">
    <property type="entry name" value="Winged helix-like DNA-binding domain superfamily/Winged helix DNA-binding domain"/>
    <property type="match status" value="1"/>
</dbReference>
<accession>A0A2Z4Y278</accession>
<gene>
    <name evidence="10" type="ORF">BRCON_0191</name>
</gene>
<evidence type="ECO:0000256" key="7">
    <source>
        <dbReference type="ARBA" id="ARBA00023136"/>
    </source>
</evidence>
<feature type="transmembrane region" description="Helical" evidence="9">
    <location>
        <begin position="72"/>
        <end position="91"/>
    </location>
</feature>
<feature type="transmembrane region" description="Helical" evidence="9">
    <location>
        <begin position="143"/>
        <end position="167"/>
    </location>
</feature>
<organism evidence="10 11">
    <name type="scientific">Sumerlaea chitinivorans</name>
    <dbReference type="NCBI Taxonomy" id="2250252"/>
    <lineage>
        <taxon>Bacteria</taxon>
        <taxon>Candidatus Sumerlaeota</taxon>
        <taxon>Candidatus Sumerlaeia</taxon>
        <taxon>Candidatus Sumerlaeales</taxon>
        <taxon>Candidatus Sumerlaeaceae</taxon>
        <taxon>Candidatus Sumerlaea</taxon>
    </lineage>
</organism>
<feature type="transmembrane region" description="Helical" evidence="9">
    <location>
        <begin position="232"/>
        <end position="253"/>
    </location>
</feature>
<comment type="similarity">
    <text evidence="2 8">Belongs to the ABC-3 integral membrane protein family.</text>
</comment>
<evidence type="ECO:0000256" key="6">
    <source>
        <dbReference type="ARBA" id="ARBA00022989"/>
    </source>
</evidence>
<keyword evidence="5 8" id="KW-0812">Transmembrane</keyword>
<evidence type="ECO:0000256" key="1">
    <source>
        <dbReference type="ARBA" id="ARBA00004651"/>
    </source>
</evidence>
<dbReference type="GO" id="GO:0071281">
    <property type="term" value="P:cellular response to iron ion"/>
    <property type="evidence" value="ECO:0007669"/>
    <property type="project" value="UniProtKB-ARBA"/>
</dbReference>
<dbReference type="Proteomes" id="UP000262583">
    <property type="component" value="Chromosome"/>
</dbReference>
<evidence type="ECO:0000256" key="9">
    <source>
        <dbReference type="SAM" id="Phobius"/>
    </source>
</evidence>
<dbReference type="GO" id="GO:0043190">
    <property type="term" value="C:ATP-binding cassette (ABC) transporter complex"/>
    <property type="evidence" value="ECO:0007669"/>
    <property type="project" value="InterPro"/>
</dbReference>
<dbReference type="CDD" id="cd06550">
    <property type="entry name" value="TM_ABC_iron-siderophores_like"/>
    <property type="match status" value="1"/>
</dbReference>
<dbReference type="Pfam" id="PF00950">
    <property type="entry name" value="ABC-3"/>
    <property type="match status" value="1"/>
</dbReference>
<comment type="subcellular location">
    <subcellularLocation>
        <location evidence="1 8">Cell membrane</location>
        <topology evidence="1 8">Multi-pass membrane protein</topology>
    </subcellularLocation>
</comment>
<dbReference type="Gene3D" id="1.10.3470.10">
    <property type="entry name" value="ABC transporter involved in vitamin B12 uptake, BtuC"/>
    <property type="match status" value="1"/>
</dbReference>
<dbReference type="AlphaFoldDB" id="A0A2Z4Y278"/>
<protein>
    <submittedName>
        <fullName evidence="10">Manganese ABC transporter, inner membrane permease protein SitC</fullName>
    </submittedName>
</protein>
<evidence type="ECO:0000256" key="3">
    <source>
        <dbReference type="ARBA" id="ARBA00022448"/>
    </source>
</evidence>
<feature type="transmembrane region" description="Helical" evidence="9">
    <location>
        <begin position="265"/>
        <end position="291"/>
    </location>
</feature>
<evidence type="ECO:0000256" key="4">
    <source>
        <dbReference type="ARBA" id="ARBA00022475"/>
    </source>
</evidence>
<evidence type="ECO:0000256" key="8">
    <source>
        <dbReference type="RuleBase" id="RU003943"/>
    </source>
</evidence>
<dbReference type="InterPro" id="IPR037294">
    <property type="entry name" value="ABC_BtuC-like"/>
</dbReference>
<feature type="transmembrane region" description="Helical" evidence="9">
    <location>
        <begin position="197"/>
        <end position="220"/>
    </location>
</feature>
<keyword evidence="7 9" id="KW-0472">Membrane</keyword>
<reference evidence="10 11" key="1">
    <citation type="submission" date="2018-05" db="EMBL/GenBank/DDBJ databases">
        <title>A metagenomic window into the 2 km-deep terrestrial subsurface aquifer revealed taxonomically and functionally diverse microbial community comprising novel uncultured bacterial lineages.</title>
        <authorList>
            <person name="Kadnikov V.V."/>
            <person name="Mardanov A.V."/>
            <person name="Beletsky A.V."/>
            <person name="Banks D."/>
            <person name="Pimenov N.V."/>
            <person name="Frank Y.A."/>
            <person name="Karnachuk O.V."/>
            <person name="Ravin N.V."/>
        </authorList>
    </citation>
    <scope>NUCLEOTIDE SEQUENCE [LARGE SCALE GENOMIC DNA]</scope>
    <source>
        <strain evidence="10">BY</strain>
    </source>
</reference>
<dbReference type="PANTHER" id="PTHR30477">
    <property type="entry name" value="ABC-TRANSPORTER METAL-BINDING PROTEIN"/>
    <property type="match status" value="1"/>
</dbReference>
<dbReference type="GO" id="GO:0010043">
    <property type="term" value="P:response to zinc ion"/>
    <property type="evidence" value="ECO:0007669"/>
    <property type="project" value="TreeGrafter"/>
</dbReference>
<keyword evidence="6 9" id="KW-1133">Transmembrane helix</keyword>
<keyword evidence="3 8" id="KW-0813">Transport</keyword>